<protein>
    <submittedName>
        <fullName evidence="8">Predicted PurR-regulated permease PerM</fullName>
    </submittedName>
</protein>
<comment type="similarity">
    <text evidence="2">Belongs to the autoinducer-2 exporter (AI-2E) (TC 2.A.86) family.</text>
</comment>
<proteinExistence type="inferred from homology"/>
<keyword evidence="7" id="KW-0472">Membrane</keyword>
<evidence type="ECO:0000313" key="8">
    <source>
        <dbReference type="EMBL" id="SDE97805.1"/>
    </source>
</evidence>
<evidence type="ECO:0000256" key="1">
    <source>
        <dbReference type="ARBA" id="ARBA00004651"/>
    </source>
</evidence>
<evidence type="ECO:0000256" key="6">
    <source>
        <dbReference type="ARBA" id="ARBA00022989"/>
    </source>
</evidence>
<sequence>MQVKKVYLLFLIIGAIGLLYFFIKNWVSIKNILSPFFVSALIAYLLNPMVKFFNSKGFSTFLSILLVFLIVALVILFFSFYILPLLINEIVIFVKMIPFYTEELQKILIQLKFNYFSYLPPQFEKVLDKNLNALNNLFASRVDLVFKSTVAILKDIIDVIIVPIITFYLLKDKNVFEKEIERMIPSKYHDSFFALLKKIDKILSKYIRAQIYLSIFVAIFTSIGLSLIKVKYAFLIGILAGILNIIPYIGPILSIIPAVLIGLLDSLSKGFWALLVCLLVQQIENAFITPKIISDSVGLHPITVIFSLIAGEELFGVWGLLLSVPVVAIGKVIVTEIFIEK</sequence>
<organism evidence="8 9">
    <name type="scientific">Thermoanaerobacter thermohydrosulfuricus</name>
    <name type="common">Clostridium thermohydrosulfuricum</name>
    <dbReference type="NCBI Taxonomy" id="1516"/>
    <lineage>
        <taxon>Bacteria</taxon>
        <taxon>Bacillati</taxon>
        <taxon>Bacillota</taxon>
        <taxon>Clostridia</taxon>
        <taxon>Thermoanaerobacterales</taxon>
        <taxon>Thermoanaerobacteraceae</taxon>
        <taxon>Thermoanaerobacter</taxon>
    </lineage>
</organism>
<dbReference type="GO" id="GO:0005886">
    <property type="term" value="C:plasma membrane"/>
    <property type="evidence" value="ECO:0007669"/>
    <property type="project" value="UniProtKB-SubCell"/>
</dbReference>
<evidence type="ECO:0000256" key="7">
    <source>
        <dbReference type="ARBA" id="ARBA00023136"/>
    </source>
</evidence>
<dbReference type="PANTHER" id="PTHR21716:SF53">
    <property type="entry name" value="PERMEASE PERM-RELATED"/>
    <property type="match status" value="1"/>
</dbReference>
<evidence type="ECO:0000256" key="3">
    <source>
        <dbReference type="ARBA" id="ARBA00022448"/>
    </source>
</evidence>
<dbReference type="PANTHER" id="PTHR21716">
    <property type="entry name" value="TRANSMEMBRANE PROTEIN"/>
    <property type="match status" value="1"/>
</dbReference>
<dbReference type="Pfam" id="PF01594">
    <property type="entry name" value="AI-2E_transport"/>
    <property type="match status" value="1"/>
</dbReference>
<accession>A0A1I1YZ54</accession>
<name>A0A1I1YZ54_THETY</name>
<dbReference type="AlphaFoldDB" id="A0A1I1YZ54"/>
<dbReference type="EMBL" id="FNBS01000001">
    <property type="protein sequence ID" value="SDE97805.1"/>
    <property type="molecule type" value="Genomic_DNA"/>
</dbReference>
<reference evidence="8 9" key="1">
    <citation type="submission" date="2016-10" db="EMBL/GenBank/DDBJ databases">
        <authorList>
            <person name="de Groot N.N."/>
        </authorList>
    </citation>
    <scope>NUCLEOTIDE SEQUENCE [LARGE SCALE GENOMIC DNA]</scope>
    <source>
        <strain evidence="8 9">DSM 569</strain>
    </source>
</reference>
<gene>
    <name evidence="8" type="ORF">SAMN04244560_00055</name>
</gene>
<keyword evidence="3" id="KW-0813">Transport</keyword>
<keyword evidence="4" id="KW-1003">Cell membrane</keyword>
<evidence type="ECO:0000313" key="9">
    <source>
        <dbReference type="Proteomes" id="UP000183404"/>
    </source>
</evidence>
<keyword evidence="6" id="KW-1133">Transmembrane helix</keyword>
<dbReference type="InterPro" id="IPR002549">
    <property type="entry name" value="AI-2E-like"/>
</dbReference>
<dbReference type="GO" id="GO:0055085">
    <property type="term" value="P:transmembrane transport"/>
    <property type="evidence" value="ECO:0007669"/>
    <property type="project" value="TreeGrafter"/>
</dbReference>
<dbReference type="RefSeq" id="WP_004396485.1">
    <property type="nucleotide sequence ID" value="NZ_FNBS01000001.1"/>
</dbReference>
<evidence type="ECO:0000256" key="4">
    <source>
        <dbReference type="ARBA" id="ARBA00022475"/>
    </source>
</evidence>
<evidence type="ECO:0000256" key="2">
    <source>
        <dbReference type="ARBA" id="ARBA00009773"/>
    </source>
</evidence>
<keyword evidence="5" id="KW-0812">Transmembrane</keyword>
<dbReference type="Proteomes" id="UP000183404">
    <property type="component" value="Unassembled WGS sequence"/>
</dbReference>
<comment type="subcellular location">
    <subcellularLocation>
        <location evidence="1">Cell membrane</location>
        <topology evidence="1">Multi-pass membrane protein</topology>
    </subcellularLocation>
</comment>
<evidence type="ECO:0000256" key="5">
    <source>
        <dbReference type="ARBA" id="ARBA00022692"/>
    </source>
</evidence>